<evidence type="ECO:0000313" key="2">
    <source>
        <dbReference type="Proteomes" id="UP000277204"/>
    </source>
</evidence>
<keyword evidence="2" id="KW-1185">Reference proteome</keyword>
<gene>
    <name evidence="1" type="ORF">SMRZ_LOCUS23335</name>
</gene>
<organism evidence="1 2">
    <name type="scientific">Schistosoma margrebowiei</name>
    <dbReference type="NCBI Taxonomy" id="48269"/>
    <lineage>
        <taxon>Eukaryota</taxon>
        <taxon>Metazoa</taxon>
        <taxon>Spiralia</taxon>
        <taxon>Lophotrochozoa</taxon>
        <taxon>Platyhelminthes</taxon>
        <taxon>Trematoda</taxon>
        <taxon>Digenea</taxon>
        <taxon>Strigeidida</taxon>
        <taxon>Schistosomatoidea</taxon>
        <taxon>Schistosomatidae</taxon>
        <taxon>Schistosoma</taxon>
    </lineage>
</organism>
<protein>
    <submittedName>
        <fullName evidence="1">Uncharacterized protein</fullName>
    </submittedName>
</protein>
<dbReference type="EMBL" id="UZAI01019649">
    <property type="protein sequence ID" value="VDP46806.1"/>
    <property type="molecule type" value="Genomic_DNA"/>
</dbReference>
<dbReference type="AlphaFoldDB" id="A0A183N4W0"/>
<sequence>MYSGHEEKNATHTQGVVLMLYKEAHEAFIGRESHGSGIIKASFRRKKEGITINVIQCYAPTNDSIEDDKEQFYEKL</sequence>
<name>A0A183N4W0_9TREM</name>
<evidence type="ECO:0000313" key="1">
    <source>
        <dbReference type="EMBL" id="VDP46806.1"/>
    </source>
</evidence>
<proteinExistence type="predicted"/>
<dbReference type="Proteomes" id="UP000277204">
    <property type="component" value="Unassembled WGS sequence"/>
</dbReference>
<reference evidence="1 2" key="1">
    <citation type="submission" date="2018-11" db="EMBL/GenBank/DDBJ databases">
        <authorList>
            <consortium name="Pathogen Informatics"/>
        </authorList>
    </citation>
    <scope>NUCLEOTIDE SEQUENCE [LARGE SCALE GENOMIC DNA]</scope>
    <source>
        <strain evidence="1 2">Zambia</strain>
    </source>
</reference>
<accession>A0A183N4W0</accession>